<keyword evidence="6 8" id="KW-0378">Hydrolase</keyword>
<evidence type="ECO:0000259" key="9">
    <source>
        <dbReference type="PROSITE" id="PS50137"/>
    </source>
</evidence>
<dbReference type="GO" id="GO:0046872">
    <property type="term" value="F:metal ion binding"/>
    <property type="evidence" value="ECO:0007669"/>
    <property type="project" value="UniProtKB-KW"/>
</dbReference>
<evidence type="ECO:0000313" key="11">
    <source>
        <dbReference type="EMBL" id="HIZ15596.1"/>
    </source>
</evidence>
<comment type="caution">
    <text evidence="11">The sequence shown here is derived from an EMBL/GenBank/DDBJ whole genome shotgun (WGS) entry which is preliminary data.</text>
</comment>
<dbReference type="InterPro" id="IPR011907">
    <property type="entry name" value="RNase_III"/>
</dbReference>
<reference evidence="11" key="1">
    <citation type="journal article" date="2021" name="PeerJ">
        <title>Extensive microbial diversity within the chicken gut microbiome revealed by metagenomics and culture.</title>
        <authorList>
            <person name="Gilroy R."/>
            <person name="Ravi A."/>
            <person name="Getino M."/>
            <person name="Pursley I."/>
            <person name="Horton D.L."/>
            <person name="Alikhan N.F."/>
            <person name="Baker D."/>
            <person name="Gharbi K."/>
            <person name="Hall N."/>
            <person name="Watson M."/>
            <person name="Adriaenssens E.M."/>
            <person name="Foster-Nyarko E."/>
            <person name="Jarju S."/>
            <person name="Secka A."/>
            <person name="Antonio M."/>
            <person name="Oren A."/>
            <person name="Chaudhuri R.R."/>
            <person name="La Ragione R."/>
            <person name="Hildebrand F."/>
            <person name="Pallen M.J."/>
        </authorList>
    </citation>
    <scope>NUCLEOTIDE SEQUENCE</scope>
    <source>
        <strain evidence="11">ChiHjej11B10-19426</strain>
    </source>
</reference>
<dbReference type="PANTHER" id="PTHR11207:SF0">
    <property type="entry name" value="RIBONUCLEASE 3"/>
    <property type="match status" value="1"/>
</dbReference>
<evidence type="ECO:0000256" key="4">
    <source>
        <dbReference type="ARBA" id="ARBA00022722"/>
    </source>
</evidence>
<dbReference type="HAMAP" id="MF_00104">
    <property type="entry name" value="RNase_III"/>
    <property type="match status" value="1"/>
</dbReference>
<keyword evidence="8" id="KW-0963">Cytoplasm</keyword>
<comment type="similarity">
    <text evidence="2">Belongs to the ribonuclease III family.</text>
</comment>
<evidence type="ECO:0000256" key="5">
    <source>
        <dbReference type="ARBA" id="ARBA00022759"/>
    </source>
</evidence>
<dbReference type="GO" id="GO:0010468">
    <property type="term" value="P:regulation of gene expression"/>
    <property type="evidence" value="ECO:0007669"/>
    <property type="project" value="TreeGrafter"/>
</dbReference>
<dbReference type="PROSITE" id="PS00517">
    <property type="entry name" value="RNASE_3_1"/>
    <property type="match status" value="1"/>
</dbReference>
<keyword evidence="8" id="KW-0698">rRNA processing</keyword>
<name>A0A9D2DEP6_9BACT</name>
<feature type="binding site" evidence="8">
    <location>
        <position position="133"/>
    </location>
    <ligand>
        <name>Mg(2+)</name>
        <dbReference type="ChEBI" id="CHEBI:18420"/>
    </ligand>
</feature>
<keyword evidence="7 8" id="KW-0694">RNA-binding</keyword>
<protein>
    <recommendedName>
        <fullName evidence="8">Ribonuclease 3</fullName>
        <ecNumber evidence="8">3.1.26.3</ecNumber>
    </recommendedName>
    <alternativeName>
        <fullName evidence="8">Ribonuclease III</fullName>
        <shortName evidence="8">RNase III</shortName>
    </alternativeName>
</protein>
<dbReference type="InterPro" id="IPR000999">
    <property type="entry name" value="RNase_III_dom"/>
</dbReference>
<keyword evidence="8" id="KW-0819">tRNA processing</keyword>
<keyword evidence="4 8" id="KW-0540">Nuclease</keyword>
<sequence>MFNWITREFRRVFGKDPYYRTIRSLLGFTPDNAELYKVAFIHRSASVVLPDGSAVNNERLEFLGDAVLEAIVSDYLFIAYPEHTEGFLTQIRSRIVSRASLDDIARRMGFEAHIVANFPDPAMYRHLYGNALEAIVGAMYLDKGYEFTNRFVIDRVLRHYVDMEDLSHTETDFKSRLIEWCQKSKRTIRFQTTQDSEATRQPQFLSKVIIDGIELGHGRGGSKKEAEQKAAWAVSQIVGNDDIGDYFMETVDMTLERYKATAADGQVN</sequence>
<comment type="cofactor">
    <cofactor evidence="8">
        <name>Mg(2+)</name>
        <dbReference type="ChEBI" id="CHEBI:18420"/>
    </cofactor>
</comment>
<dbReference type="SUPFAM" id="SSF54768">
    <property type="entry name" value="dsRNA-binding domain-like"/>
    <property type="match status" value="1"/>
</dbReference>
<proteinExistence type="inferred from homology"/>
<dbReference type="GO" id="GO:0003725">
    <property type="term" value="F:double-stranded RNA binding"/>
    <property type="evidence" value="ECO:0007669"/>
    <property type="project" value="TreeGrafter"/>
</dbReference>
<evidence type="ECO:0000313" key="12">
    <source>
        <dbReference type="Proteomes" id="UP000824014"/>
    </source>
</evidence>
<dbReference type="CDD" id="cd10845">
    <property type="entry name" value="DSRM_RNAse_III_family"/>
    <property type="match status" value="1"/>
</dbReference>
<dbReference type="AlphaFoldDB" id="A0A9D2DEP6"/>
<keyword evidence="8" id="KW-0699">rRNA-binding</keyword>
<dbReference type="NCBIfam" id="TIGR02191">
    <property type="entry name" value="RNaseIII"/>
    <property type="match status" value="1"/>
</dbReference>
<comment type="subcellular location">
    <subcellularLocation>
        <location evidence="8">Cytoplasm</location>
    </subcellularLocation>
</comment>
<organism evidence="11 12">
    <name type="scientific">Candidatus Tidjanibacter faecipullorum</name>
    <dbReference type="NCBI Taxonomy" id="2838766"/>
    <lineage>
        <taxon>Bacteria</taxon>
        <taxon>Pseudomonadati</taxon>
        <taxon>Bacteroidota</taxon>
        <taxon>Bacteroidia</taxon>
        <taxon>Bacteroidales</taxon>
        <taxon>Rikenellaceae</taxon>
        <taxon>Tidjanibacter</taxon>
    </lineage>
</organism>
<dbReference type="GO" id="GO:0005737">
    <property type="term" value="C:cytoplasm"/>
    <property type="evidence" value="ECO:0007669"/>
    <property type="project" value="UniProtKB-SubCell"/>
</dbReference>
<dbReference type="PROSITE" id="PS50137">
    <property type="entry name" value="DS_RBD"/>
    <property type="match status" value="1"/>
</dbReference>
<reference evidence="11" key="2">
    <citation type="submission" date="2021-04" db="EMBL/GenBank/DDBJ databases">
        <authorList>
            <person name="Gilroy R."/>
        </authorList>
    </citation>
    <scope>NUCLEOTIDE SEQUENCE</scope>
    <source>
        <strain evidence="11">ChiHjej11B10-19426</strain>
    </source>
</reference>
<gene>
    <name evidence="8 11" type="primary">rnc</name>
    <name evidence="11" type="ORF">H9816_06775</name>
</gene>
<keyword evidence="5 8" id="KW-0255">Endonuclease</keyword>
<evidence type="ECO:0000256" key="8">
    <source>
        <dbReference type="HAMAP-Rule" id="MF_00104"/>
    </source>
</evidence>
<evidence type="ECO:0000256" key="6">
    <source>
        <dbReference type="ARBA" id="ARBA00022801"/>
    </source>
</evidence>
<dbReference type="GO" id="GO:0019843">
    <property type="term" value="F:rRNA binding"/>
    <property type="evidence" value="ECO:0007669"/>
    <property type="project" value="UniProtKB-KW"/>
</dbReference>
<dbReference type="SMART" id="SM00535">
    <property type="entry name" value="RIBOc"/>
    <property type="match status" value="1"/>
</dbReference>
<feature type="binding site" evidence="8">
    <location>
        <position position="61"/>
    </location>
    <ligand>
        <name>Mg(2+)</name>
        <dbReference type="ChEBI" id="CHEBI:18420"/>
    </ligand>
</feature>
<accession>A0A9D2DEP6</accession>
<dbReference type="Gene3D" id="3.30.160.20">
    <property type="match status" value="1"/>
</dbReference>
<dbReference type="InterPro" id="IPR014720">
    <property type="entry name" value="dsRBD_dom"/>
</dbReference>
<evidence type="ECO:0000256" key="1">
    <source>
        <dbReference type="ARBA" id="ARBA00000109"/>
    </source>
</evidence>
<dbReference type="PROSITE" id="PS50142">
    <property type="entry name" value="RNASE_3_2"/>
    <property type="match status" value="1"/>
</dbReference>
<dbReference type="SUPFAM" id="SSF69065">
    <property type="entry name" value="RNase III domain-like"/>
    <property type="match status" value="1"/>
</dbReference>
<dbReference type="CDD" id="cd00593">
    <property type="entry name" value="RIBOc"/>
    <property type="match status" value="1"/>
</dbReference>
<evidence type="ECO:0000259" key="10">
    <source>
        <dbReference type="PROSITE" id="PS50142"/>
    </source>
</evidence>
<dbReference type="GO" id="GO:0006364">
    <property type="term" value="P:rRNA processing"/>
    <property type="evidence" value="ECO:0007669"/>
    <property type="project" value="UniProtKB-UniRule"/>
</dbReference>
<feature type="domain" description="RNase III" evidence="10">
    <location>
        <begin position="19"/>
        <end position="144"/>
    </location>
</feature>
<dbReference type="SMART" id="SM00358">
    <property type="entry name" value="DSRM"/>
    <property type="match status" value="1"/>
</dbReference>
<evidence type="ECO:0000256" key="2">
    <source>
        <dbReference type="ARBA" id="ARBA00010183"/>
    </source>
</evidence>
<dbReference type="GO" id="GO:0008033">
    <property type="term" value="P:tRNA processing"/>
    <property type="evidence" value="ECO:0007669"/>
    <property type="project" value="UniProtKB-KW"/>
</dbReference>
<feature type="active site" evidence="8">
    <location>
        <position position="65"/>
    </location>
</feature>
<feature type="domain" description="DRBM" evidence="9">
    <location>
        <begin position="172"/>
        <end position="240"/>
    </location>
</feature>
<comment type="catalytic activity">
    <reaction evidence="1 8">
        <text>Endonucleolytic cleavage to 5'-phosphomonoester.</text>
        <dbReference type="EC" id="3.1.26.3"/>
    </reaction>
</comment>
<dbReference type="EC" id="3.1.26.3" evidence="8"/>
<dbReference type="EMBL" id="DXCC01000022">
    <property type="protein sequence ID" value="HIZ15596.1"/>
    <property type="molecule type" value="Genomic_DNA"/>
</dbReference>
<feature type="active site" evidence="8">
    <location>
        <position position="133"/>
    </location>
</feature>
<dbReference type="Gene3D" id="1.10.1520.10">
    <property type="entry name" value="Ribonuclease III domain"/>
    <property type="match status" value="1"/>
</dbReference>
<dbReference type="Pfam" id="PF14622">
    <property type="entry name" value="Ribonucleas_3_3"/>
    <property type="match status" value="1"/>
</dbReference>
<keyword evidence="8" id="KW-0460">Magnesium</keyword>
<comment type="function">
    <text evidence="8">Digests double-stranded RNA. Involved in the processing of primary rRNA transcript to yield the immediate precursors to the large and small rRNAs (23S and 16S). Processes some mRNAs, and tRNAs when they are encoded in the rRNA operon. Processes pre-crRNA and tracrRNA of type II CRISPR loci if present in the organism.</text>
</comment>
<dbReference type="PANTHER" id="PTHR11207">
    <property type="entry name" value="RIBONUCLEASE III"/>
    <property type="match status" value="1"/>
</dbReference>
<comment type="subunit">
    <text evidence="8">Homodimer.</text>
</comment>
<keyword evidence="3 8" id="KW-0507">mRNA processing</keyword>
<dbReference type="GO" id="GO:0006397">
    <property type="term" value="P:mRNA processing"/>
    <property type="evidence" value="ECO:0007669"/>
    <property type="project" value="UniProtKB-UniRule"/>
</dbReference>
<dbReference type="InterPro" id="IPR036389">
    <property type="entry name" value="RNase_III_sf"/>
</dbReference>
<evidence type="ECO:0000256" key="3">
    <source>
        <dbReference type="ARBA" id="ARBA00022664"/>
    </source>
</evidence>
<feature type="binding site" evidence="8">
    <location>
        <position position="130"/>
    </location>
    <ligand>
        <name>Mg(2+)</name>
        <dbReference type="ChEBI" id="CHEBI:18420"/>
    </ligand>
</feature>
<keyword evidence="8" id="KW-0479">Metal-binding</keyword>
<dbReference type="GO" id="GO:0004525">
    <property type="term" value="F:ribonuclease III activity"/>
    <property type="evidence" value="ECO:0007669"/>
    <property type="project" value="UniProtKB-UniRule"/>
</dbReference>
<dbReference type="Pfam" id="PF00035">
    <property type="entry name" value="dsrm"/>
    <property type="match status" value="1"/>
</dbReference>
<dbReference type="Proteomes" id="UP000824014">
    <property type="component" value="Unassembled WGS sequence"/>
</dbReference>
<evidence type="ECO:0000256" key="7">
    <source>
        <dbReference type="ARBA" id="ARBA00022884"/>
    </source>
</evidence>